<dbReference type="CDD" id="cd01650">
    <property type="entry name" value="RT_nLTR_like"/>
    <property type="match status" value="1"/>
</dbReference>
<dbReference type="Pfam" id="PF03372">
    <property type="entry name" value="Exo_endo_phos"/>
    <property type="match status" value="1"/>
</dbReference>
<sequence>MHLISLTLKRRKNAQRKQSRFMSLDGAKLTLRRDPIEGESEGEEELTPVSNRFQSLEDMESDDILQLIESTGKSTSLAKNSEAGGSKLDAHYYTRKFGFHSVFANANNKIWCFAKFGVDIQIIQDHSQFLHVKVNSGIIPTEIFCTFIYAKCYRNPRRILWEELVKLSNQSVPWIVGGDFNVILHPNENQGGDMQRLGPMDDFNDMMSDTGLIDAGFEGEPFTWTNKRVWRRLDRVLYSKEWAETFNITRVVHLPRRLSDHHPLCIEATKAENKKPSSFRFQNMWLHHQSFLQTVKQSWELPIEGYGMYKLQQKIYRTKELLKKWNRETFGNVFTTVQQAKQEATDAKKKYWKQKSNCKWLEAGERNTKYFHSLVKKKRVKSTIHRIMEGNQEITSPDRIRDSAASYFENLLSGQVTQSSATDFPFQFPKIPEAIGNNLCLIPTEEDIKETVFSIDKESVAGPDGFSSAFYQACWEFIARDIYDAVRDFFSGTPMPRSFTATTIVLIPKVDSPQTWNDFRPISLCNVTNKILSKLLYRRISQALPELISPSQSGFVPAYDRVSWAFLLIVMQKMGFPTRFLTLIKHAIKNCWFTVLVNGEAAGFFKSTQGLRQGDPISPALFILAAEALSKGLDFLFSTHPDMYYQTQCAIKPSHLSYADDVIIFTNCKEAGLARLIQFLRGYENMSGQKINYAKSAFIPEEKLASLLNESRPSQSELKSLDGTMLSVLWGPPTTHQDRACVNAYISPPSSESTSGLGIRNLRDMVTAFSYKLWWRVRLNNSLWSRFTISKYCQEYSPSISKLFATDSSIWKRMCGIRTDAQSNIFWSLGDGTISFWHDWWLPEGILANLVVLNAVSTSRSTGSGSSMSGIFINSNRQYHSISSRRSWTSRSIPIILTTFIGNYPSTVHSLQNLLGMKFAADNQLIFPIPTTSPCLSSRGKSESAQNRIRDVIPLLILWNIWNLRNDSKYEGVVFKASIIIRKTMTYLHNLHKSGIMKTDHAQGDLFAMNSLHIHLQPKAQRQKAIIVHWRKPQEGWYKMNTDGASKGNPGISGAGGDFAMSGSKLMPQLSSSSSPLHNEGHGTSKQFSKVSGRFYVTWSIKSLIFFEKEIKRQTTSQTKHVTHNNRAYFLRTPSQRRAAAALYCL</sequence>
<dbReference type="PANTHER" id="PTHR46890:SF48">
    <property type="entry name" value="RNA-DIRECTED DNA POLYMERASE"/>
    <property type="match status" value="1"/>
</dbReference>
<dbReference type="AlphaFoldDB" id="A0AAW2TN07"/>
<dbReference type="EMBL" id="JACGWN010000014">
    <property type="protein sequence ID" value="KAL0406014.1"/>
    <property type="molecule type" value="Genomic_DNA"/>
</dbReference>
<dbReference type="InterPro" id="IPR036691">
    <property type="entry name" value="Endo/exonu/phosph_ase_sf"/>
</dbReference>
<dbReference type="InterPro" id="IPR005135">
    <property type="entry name" value="Endo/exonuclease/phosphatase"/>
</dbReference>
<protein>
    <submittedName>
        <fullName evidence="2">LINE-1 reverse transcriptase</fullName>
    </submittedName>
</protein>
<keyword evidence="2" id="KW-0548">Nucleotidyltransferase</keyword>
<dbReference type="Gene3D" id="3.60.10.10">
    <property type="entry name" value="Endonuclease/exonuclease/phosphatase"/>
    <property type="match status" value="1"/>
</dbReference>
<dbReference type="InterPro" id="IPR052343">
    <property type="entry name" value="Retrotransposon-Effector_Assoc"/>
</dbReference>
<evidence type="ECO:0000259" key="1">
    <source>
        <dbReference type="PROSITE" id="PS50878"/>
    </source>
</evidence>
<dbReference type="SUPFAM" id="SSF56219">
    <property type="entry name" value="DNase I-like"/>
    <property type="match status" value="1"/>
</dbReference>
<dbReference type="PROSITE" id="PS50878">
    <property type="entry name" value="RT_POL"/>
    <property type="match status" value="1"/>
</dbReference>
<name>A0AAW2TN07_9LAMI</name>
<dbReference type="InterPro" id="IPR000477">
    <property type="entry name" value="RT_dom"/>
</dbReference>
<feature type="domain" description="Reverse transcriptase" evidence="1">
    <location>
        <begin position="488"/>
        <end position="726"/>
    </location>
</feature>
<keyword evidence="2" id="KW-0808">Transferase</keyword>
<proteinExistence type="predicted"/>
<dbReference type="PANTHER" id="PTHR46890">
    <property type="entry name" value="NON-LTR RETROLELEMENT REVERSE TRANSCRIPTASE-LIKE PROTEIN-RELATED"/>
    <property type="match status" value="1"/>
</dbReference>
<keyword evidence="2" id="KW-0695">RNA-directed DNA polymerase</keyword>
<reference evidence="2" key="2">
    <citation type="journal article" date="2024" name="Plant">
        <title>Genomic evolution and insights into agronomic trait innovations of Sesamum species.</title>
        <authorList>
            <person name="Miao H."/>
            <person name="Wang L."/>
            <person name="Qu L."/>
            <person name="Liu H."/>
            <person name="Sun Y."/>
            <person name="Le M."/>
            <person name="Wang Q."/>
            <person name="Wei S."/>
            <person name="Zheng Y."/>
            <person name="Lin W."/>
            <person name="Duan Y."/>
            <person name="Cao H."/>
            <person name="Xiong S."/>
            <person name="Wang X."/>
            <person name="Wei L."/>
            <person name="Li C."/>
            <person name="Ma Q."/>
            <person name="Ju M."/>
            <person name="Zhao R."/>
            <person name="Li G."/>
            <person name="Mu C."/>
            <person name="Tian Q."/>
            <person name="Mei H."/>
            <person name="Zhang T."/>
            <person name="Gao T."/>
            <person name="Zhang H."/>
        </authorList>
    </citation>
    <scope>NUCLEOTIDE SEQUENCE</scope>
    <source>
        <strain evidence="2">KEN1</strain>
    </source>
</reference>
<organism evidence="2">
    <name type="scientific">Sesamum latifolium</name>
    <dbReference type="NCBI Taxonomy" id="2727402"/>
    <lineage>
        <taxon>Eukaryota</taxon>
        <taxon>Viridiplantae</taxon>
        <taxon>Streptophyta</taxon>
        <taxon>Embryophyta</taxon>
        <taxon>Tracheophyta</taxon>
        <taxon>Spermatophyta</taxon>
        <taxon>Magnoliopsida</taxon>
        <taxon>eudicotyledons</taxon>
        <taxon>Gunneridae</taxon>
        <taxon>Pentapetalae</taxon>
        <taxon>asterids</taxon>
        <taxon>lamiids</taxon>
        <taxon>Lamiales</taxon>
        <taxon>Pedaliaceae</taxon>
        <taxon>Sesamum</taxon>
    </lineage>
</organism>
<gene>
    <name evidence="2" type="ORF">Slati_3915300</name>
</gene>
<reference evidence="2" key="1">
    <citation type="submission" date="2020-06" db="EMBL/GenBank/DDBJ databases">
        <authorList>
            <person name="Li T."/>
            <person name="Hu X."/>
            <person name="Zhang T."/>
            <person name="Song X."/>
            <person name="Zhang H."/>
            <person name="Dai N."/>
            <person name="Sheng W."/>
            <person name="Hou X."/>
            <person name="Wei L."/>
        </authorList>
    </citation>
    <scope>NUCLEOTIDE SEQUENCE</scope>
    <source>
        <strain evidence="2">KEN1</strain>
        <tissue evidence="2">Leaf</tissue>
    </source>
</reference>
<evidence type="ECO:0000313" key="2">
    <source>
        <dbReference type="EMBL" id="KAL0406014.1"/>
    </source>
</evidence>
<comment type="caution">
    <text evidence="2">The sequence shown here is derived from an EMBL/GenBank/DDBJ whole genome shotgun (WGS) entry which is preliminary data.</text>
</comment>
<dbReference type="GO" id="GO:0003964">
    <property type="term" value="F:RNA-directed DNA polymerase activity"/>
    <property type="evidence" value="ECO:0007669"/>
    <property type="project" value="UniProtKB-KW"/>
</dbReference>
<dbReference type="Pfam" id="PF00078">
    <property type="entry name" value="RVT_1"/>
    <property type="match status" value="1"/>
</dbReference>
<accession>A0AAW2TN07</accession>